<feature type="compositionally biased region" description="Polar residues" evidence="2">
    <location>
        <begin position="164"/>
        <end position="184"/>
    </location>
</feature>
<dbReference type="AlphaFoldDB" id="A0A165ACC4"/>
<dbReference type="EMBL" id="KV407463">
    <property type="protein sequence ID" value="KZF20246.1"/>
    <property type="molecule type" value="Genomic_DNA"/>
</dbReference>
<dbReference type="Pfam" id="PF05002">
    <property type="entry name" value="SGS"/>
    <property type="match status" value="1"/>
</dbReference>
<dbReference type="FunCoup" id="A0A165ACC4">
    <property type="interactions" value="999"/>
</dbReference>
<feature type="compositionally biased region" description="Acidic residues" evidence="2">
    <location>
        <begin position="361"/>
        <end position="372"/>
    </location>
</feature>
<dbReference type="PROSITE" id="PS51048">
    <property type="entry name" value="SGS"/>
    <property type="match status" value="1"/>
</dbReference>
<proteinExistence type="inferred from homology"/>
<dbReference type="Gene3D" id="1.25.40.10">
    <property type="entry name" value="Tetratricopeptide repeat domain"/>
    <property type="match status" value="1"/>
</dbReference>
<feature type="domain" description="SGS" evidence="3">
    <location>
        <begin position="324"/>
        <end position="433"/>
    </location>
</feature>
<accession>A0A165ACC4</accession>
<name>A0A165ACC4_XYLHT</name>
<dbReference type="PROSITE" id="PS51203">
    <property type="entry name" value="CS"/>
    <property type="match status" value="1"/>
</dbReference>
<dbReference type="InParanoid" id="A0A165ACC4"/>
<dbReference type="InterPro" id="IPR008978">
    <property type="entry name" value="HSP20-like_chaperone"/>
</dbReference>
<dbReference type="InterPro" id="IPR011990">
    <property type="entry name" value="TPR-like_helical_dom_sf"/>
</dbReference>
<dbReference type="PANTHER" id="PTHR45862">
    <property type="entry name" value="PROTEIN SGT1 HOMOLOG"/>
    <property type="match status" value="1"/>
</dbReference>
<dbReference type="SUPFAM" id="SSF49764">
    <property type="entry name" value="HSP20-like chaperones"/>
    <property type="match status" value="1"/>
</dbReference>
<dbReference type="CDD" id="cd06466">
    <property type="entry name" value="p23_CS_SGT1_like"/>
    <property type="match status" value="1"/>
</dbReference>
<reference evidence="5 6" key="1">
    <citation type="journal article" date="2016" name="Fungal Biol.">
        <title>The genome of Xylona heveae provides a window into fungal endophytism.</title>
        <authorList>
            <person name="Gazis R."/>
            <person name="Kuo A."/>
            <person name="Riley R."/>
            <person name="LaButti K."/>
            <person name="Lipzen A."/>
            <person name="Lin J."/>
            <person name="Amirebrahimi M."/>
            <person name="Hesse C.N."/>
            <person name="Spatafora J.W."/>
            <person name="Henrissat B."/>
            <person name="Hainaut M."/>
            <person name="Grigoriev I.V."/>
            <person name="Hibbett D.S."/>
        </authorList>
    </citation>
    <scope>NUCLEOTIDE SEQUENCE [LARGE SCALE GENOMIC DNA]</scope>
    <source>
        <strain evidence="5 6">TC161</strain>
    </source>
</reference>
<keyword evidence="6" id="KW-1185">Reference proteome</keyword>
<evidence type="ECO:0000256" key="1">
    <source>
        <dbReference type="ARBA" id="ARBA00008509"/>
    </source>
</evidence>
<dbReference type="InterPro" id="IPR007052">
    <property type="entry name" value="CS_dom"/>
</dbReference>
<dbReference type="Gene3D" id="2.60.40.790">
    <property type="match status" value="1"/>
</dbReference>
<dbReference type="GO" id="GO:0051087">
    <property type="term" value="F:protein-folding chaperone binding"/>
    <property type="evidence" value="ECO:0007669"/>
    <property type="project" value="InterPro"/>
</dbReference>
<feature type="region of interest" description="Disordered" evidence="2">
    <location>
        <begin position="292"/>
        <end position="376"/>
    </location>
</feature>
<dbReference type="Pfam" id="PF04969">
    <property type="entry name" value="CS"/>
    <property type="match status" value="1"/>
</dbReference>
<dbReference type="RefSeq" id="XP_018185801.1">
    <property type="nucleotide sequence ID" value="XM_018333250.1"/>
</dbReference>
<evidence type="ECO:0000259" key="3">
    <source>
        <dbReference type="PROSITE" id="PS51048"/>
    </source>
</evidence>
<evidence type="ECO:0000259" key="4">
    <source>
        <dbReference type="PROSITE" id="PS51203"/>
    </source>
</evidence>
<feature type="region of interest" description="Disordered" evidence="2">
    <location>
        <begin position="414"/>
        <end position="433"/>
    </location>
</feature>
<feature type="compositionally biased region" description="Basic and acidic residues" evidence="2">
    <location>
        <begin position="332"/>
        <end position="360"/>
    </location>
</feature>
<evidence type="ECO:0000313" key="5">
    <source>
        <dbReference type="EMBL" id="KZF20246.1"/>
    </source>
</evidence>
<dbReference type="GeneID" id="28898387"/>
<feature type="domain" description="CS" evidence="4">
    <location>
        <begin position="194"/>
        <end position="285"/>
    </location>
</feature>
<comment type="similarity">
    <text evidence="1">Belongs to the SGT1 family.</text>
</comment>
<dbReference type="Proteomes" id="UP000076632">
    <property type="component" value="Unassembled WGS sequence"/>
</dbReference>
<feature type="region of interest" description="Disordered" evidence="2">
    <location>
        <begin position="161"/>
        <end position="196"/>
    </location>
</feature>
<gene>
    <name evidence="5" type="ORF">L228DRAFT_25013</name>
</gene>
<sequence>MNQAARGAAALSAGEYAEAVKQYTAALQTNPMAVDYYIKRSTAYQRSSPANYNSALSDAEKAAVLAHKRGKRELIAQAQLRRGIALFGLELWADAGFCFDIVRKLNKDEKSLTIWDSKVKSKLAGLPEDDEKRHATCLEVPDISIDAPSNDVKEIPSSKMLEDNATSGSTSVNISSGAGPSQQENKPEGVTTPASKIRHDWYQTNDSVTVTLLAKGVPKDKAVVDIQARSLTISFPLPGSSTYDLSLDPLFAPIDPATSSYKIMSTKVEIILKKAAPGHKWHSLDSSTLDRSADITLPTRPSPGKPASGAASAPQSTVPSLGPSYPTSSRSGPKDWDKVAAELSKKPKKSESSENTKDNKEAEDELDDDDGGDPVNAFFKKIYASADPDTRRAMMKSYQESNGTALSTNWAEVGKKKVETSPPDGMIAKKWGE</sequence>
<dbReference type="InterPro" id="IPR044563">
    <property type="entry name" value="Sgt1-like"/>
</dbReference>
<dbReference type="OMA" id="KSGPKNW"/>
<dbReference type="OrthoDB" id="1898560at2759"/>
<evidence type="ECO:0000313" key="6">
    <source>
        <dbReference type="Proteomes" id="UP000076632"/>
    </source>
</evidence>
<dbReference type="SUPFAM" id="SSF48452">
    <property type="entry name" value="TPR-like"/>
    <property type="match status" value="1"/>
</dbReference>
<evidence type="ECO:0000256" key="2">
    <source>
        <dbReference type="SAM" id="MobiDB-lite"/>
    </source>
</evidence>
<organism evidence="5 6">
    <name type="scientific">Xylona heveae (strain CBS 132557 / TC161)</name>
    <dbReference type="NCBI Taxonomy" id="1328760"/>
    <lineage>
        <taxon>Eukaryota</taxon>
        <taxon>Fungi</taxon>
        <taxon>Dikarya</taxon>
        <taxon>Ascomycota</taxon>
        <taxon>Pezizomycotina</taxon>
        <taxon>Xylonomycetes</taxon>
        <taxon>Xylonales</taxon>
        <taxon>Xylonaceae</taxon>
        <taxon>Xylona</taxon>
    </lineage>
</organism>
<feature type="compositionally biased region" description="Low complexity" evidence="2">
    <location>
        <begin position="305"/>
        <end position="316"/>
    </location>
</feature>
<protein>
    <submittedName>
        <fullName evidence="5">SGS-domain-containing protein</fullName>
    </submittedName>
</protein>
<dbReference type="STRING" id="1328760.A0A165ACC4"/>
<dbReference type="InterPro" id="IPR007699">
    <property type="entry name" value="SGS_dom"/>
</dbReference>